<reference evidence="2" key="1">
    <citation type="submission" date="2021-05" db="EMBL/GenBank/DDBJ databases">
        <authorList>
            <person name="Alioto T."/>
            <person name="Alioto T."/>
            <person name="Gomez Garrido J."/>
        </authorList>
    </citation>
    <scope>NUCLEOTIDE SEQUENCE</scope>
</reference>
<protein>
    <submittedName>
        <fullName evidence="2">Uncharacterized protein</fullName>
    </submittedName>
</protein>
<evidence type="ECO:0000313" key="2">
    <source>
        <dbReference type="EMBL" id="CAG6777141.1"/>
    </source>
</evidence>
<feature type="compositionally biased region" description="Polar residues" evidence="1">
    <location>
        <begin position="109"/>
        <end position="128"/>
    </location>
</feature>
<evidence type="ECO:0000256" key="1">
    <source>
        <dbReference type="SAM" id="MobiDB-lite"/>
    </source>
</evidence>
<feature type="region of interest" description="Disordered" evidence="1">
    <location>
        <begin position="60"/>
        <end position="138"/>
    </location>
</feature>
<sequence length="138" mass="15467">MSRLWEMAGTCSTTMMKVMVPREMGRPCSTGWIMSSLNKTLTLRNSMTAALRAISTSASNGRLCPTWSHSSTTTRMDSTRTPESSRSTGKPQPIRIQSLPGHCHRPRSLSLTVSSSFWEERWNPSSKQEPSKSIFPMR</sequence>
<proteinExistence type="predicted"/>
<name>A0A8D9B901_9HEMI</name>
<dbReference type="EMBL" id="HBUF01604299">
    <property type="protein sequence ID" value="CAG6777141.1"/>
    <property type="molecule type" value="Transcribed_RNA"/>
</dbReference>
<accession>A0A8D9B901</accession>
<dbReference type="AlphaFoldDB" id="A0A8D9B901"/>
<feature type="compositionally biased region" description="Low complexity" evidence="1">
    <location>
        <begin position="68"/>
        <end position="81"/>
    </location>
</feature>
<organism evidence="2">
    <name type="scientific">Cacopsylla melanoneura</name>
    <dbReference type="NCBI Taxonomy" id="428564"/>
    <lineage>
        <taxon>Eukaryota</taxon>
        <taxon>Metazoa</taxon>
        <taxon>Ecdysozoa</taxon>
        <taxon>Arthropoda</taxon>
        <taxon>Hexapoda</taxon>
        <taxon>Insecta</taxon>
        <taxon>Pterygota</taxon>
        <taxon>Neoptera</taxon>
        <taxon>Paraneoptera</taxon>
        <taxon>Hemiptera</taxon>
        <taxon>Sternorrhyncha</taxon>
        <taxon>Psylloidea</taxon>
        <taxon>Psyllidae</taxon>
        <taxon>Psyllinae</taxon>
        <taxon>Cacopsylla</taxon>
    </lineage>
</organism>